<proteinExistence type="predicted"/>
<evidence type="ECO:0000256" key="1">
    <source>
        <dbReference type="SAM" id="MobiDB-lite"/>
    </source>
</evidence>
<dbReference type="HOGENOM" id="CLU_2239257_0_0_1"/>
<dbReference type="EMBL" id="GL732690">
    <property type="protein sequence ID" value="EFX66925.1"/>
    <property type="molecule type" value="Genomic_DNA"/>
</dbReference>
<protein>
    <submittedName>
        <fullName evidence="2">Uncharacterized protein</fullName>
    </submittedName>
</protein>
<dbReference type="Proteomes" id="UP000000305">
    <property type="component" value="Unassembled WGS sequence"/>
</dbReference>
<dbReference type="InParanoid" id="E9HMU3"/>
<sequence length="105" mass="11983">MEVRCDYKPDKKAIKTDSSPADVLPCLAESQTREGMRLHRLEHKIPSQLLADSIPQFFHMVILGLVRLRLIPLKDLFQAASNAKGEKPHFRKKGLKKPPAYLHDL</sequence>
<dbReference type="AlphaFoldDB" id="E9HMU3"/>
<accession>E9HMU3</accession>
<evidence type="ECO:0000313" key="3">
    <source>
        <dbReference type="Proteomes" id="UP000000305"/>
    </source>
</evidence>
<evidence type="ECO:0000313" key="2">
    <source>
        <dbReference type="EMBL" id="EFX66925.1"/>
    </source>
</evidence>
<keyword evidence="3" id="KW-1185">Reference proteome</keyword>
<organism evidence="2 3">
    <name type="scientific">Daphnia pulex</name>
    <name type="common">Water flea</name>
    <dbReference type="NCBI Taxonomy" id="6669"/>
    <lineage>
        <taxon>Eukaryota</taxon>
        <taxon>Metazoa</taxon>
        <taxon>Ecdysozoa</taxon>
        <taxon>Arthropoda</taxon>
        <taxon>Crustacea</taxon>
        <taxon>Branchiopoda</taxon>
        <taxon>Diplostraca</taxon>
        <taxon>Cladocera</taxon>
        <taxon>Anomopoda</taxon>
        <taxon>Daphniidae</taxon>
        <taxon>Daphnia</taxon>
    </lineage>
</organism>
<feature type="region of interest" description="Disordered" evidence="1">
    <location>
        <begin position="82"/>
        <end position="105"/>
    </location>
</feature>
<dbReference type="KEGG" id="dpx:DAPPUDRAFT_115878"/>
<gene>
    <name evidence="2" type="ORF">DAPPUDRAFT_115878</name>
</gene>
<reference evidence="2 3" key="1">
    <citation type="journal article" date="2011" name="Science">
        <title>The ecoresponsive genome of Daphnia pulex.</title>
        <authorList>
            <person name="Colbourne J.K."/>
            <person name="Pfrender M.E."/>
            <person name="Gilbert D."/>
            <person name="Thomas W.K."/>
            <person name="Tucker A."/>
            <person name="Oakley T.H."/>
            <person name="Tokishita S."/>
            <person name="Aerts A."/>
            <person name="Arnold G.J."/>
            <person name="Basu M.K."/>
            <person name="Bauer D.J."/>
            <person name="Caceres C.E."/>
            <person name="Carmel L."/>
            <person name="Casola C."/>
            <person name="Choi J.H."/>
            <person name="Detter J.C."/>
            <person name="Dong Q."/>
            <person name="Dusheyko S."/>
            <person name="Eads B.D."/>
            <person name="Frohlich T."/>
            <person name="Geiler-Samerotte K.A."/>
            <person name="Gerlach D."/>
            <person name="Hatcher P."/>
            <person name="Jogdeo S."/>
            <person name="Krijgsveld J."/>
            <person name="Kriventseva E.V."/>
            <person name="Kultz D."/>
            <person name="Laforsch C."/>
            <person name="Lindquist E."/>
            <person name="Lopez J."/>
            <person name="Manak J.R."/>
            <person name="Muller J."/>
            <person name="Pangilinan J."/>
            <person name="Patwardhan R.P."/>
            <person name="Pitluck S."/>
            <person name="Pritham E.J."/>
            <person name="Rechtsteiner A."/>
            <person name="Rho M."/>
            <person name="Rogozin I.B."/>
            <person name="Sakarya O."/>
            <person name="Salamov A."/>
            <person name="Schaack S."/>
            <person name="Shapiro H."/>
            <person name="Shiga Y."/>
            <person name="Skalitzky C."/>
            <person name="Smith Z."/>
            <person name="Souvorov A."/>
            <person name="Sung W."/>
            <person name="Tang Z."/>
            <person name="Tsuchiya D."/>
            <person name="Tu H."/>
            <person name="Vos H."/>
            <person name="Wang M."/>
            <person name="Wolf Y.I."/>
            <person name="Yamagata H."/>
            <person name="Yamada T."/>
            <person name="Ye Y."/>
            <person name="Shaw J.R."/>
            <person name="Andrews J."/>
            <person name="Crease T.J."/>
            <person name="Tang H."/>
            <person name="Lucas S.M."/>
            <person name="Robertson H.M."/>
            <person name="Bork P."/>
            <person name="Koonin E.V."/>
            <person name="Zdobnov E.M."/>
            <person name="Grigoriev I.V."/>
            <person name="Lynch M."/>
            <person name="Boore J.L."/>
        </authorList>
    </citation>
    <scope>NUCLEOTIDE SEQUENCE [LARGE SCALE GENOMIC DNA]</scope>
</reference>
<name>E9HMU3_DAPPU</name>